<accession>A0A0N4XQL2</accession>
<evidence type="ECO:0000313" key="1">
    <source>
        <dbReference type="EMBL" id="VDL68405.1"/>
    </source>
</evidence>
<gene>
    <name evidence="1" type="ORF">NBR_LOCUS4816</name>
</gene>
<reference evidence="3" key="1">
    <citation type="submission" date="2017-02" db="UniProtKB">
        <authorList>
            <consortium name="WormBaseParasite"/>
        </authorList>
    </citation>
    <scope>IDENTIFICATION</scope>
</reference>
<dbReference type="WBParaSite" id="NBR_0000481401-mRNA-1">
    <property type="protein sequence ID" value="NBR_0000481401-mRNA-1"/>
    <property type="gene ID" value="NBR_0000481401"/>
</dbReference>
<dbReference type="Proteomes" id="UP000271162">
    <property type="component" value="Unassembled WGS sequence"/>
</dbReference>
<proteinExistence type="predicted"/>
<protein>
    <submittedName>
        <fullName evidence="3">Secreted protein</fullName>
    </submittedName>
</protein>
<name>A0A0N4XQL2_NIPBR</name>
<keyword evidence="2" id="KW-1185">Reference proteome</keyword>
<dbReference type="EMBL" id="UYSL01009862">
    <property type="protein sequence ID" value="VDL68405.1"/>
    <property type="molecule type" value="Genomic_DNA"/>
</dbReference>
<evidence type="ECO:0000313" key="3">
    <source>
        <dbReference type="WBParaSite" id="NBR_0000481401-mRNA-1"/>
    </source>
</evidence>
<organism evidence="3">
    <name type="scientific">Nippostrongylus brasiliensis</name>
    <name type="common">Rat hookworm</name>
    <dbReference type="NCBI Taxonomy" id="27835"/>
    <lineage>
        <taxon>Eukaryota</taxon>
        <taxon>Metazoa</taxon>
        <taxon>Ecdysozoa</taxon>
        <taxon>Nematoda</taxon>
        <taxon>Chromadorea</taxon>
        <taxon>Rhabditida</taxon>
        <taxon>Rhabditina</taxon>
        <taxon>Rhabditomorpha</taxon>
        <taxon>Strongyloidea</taxon>
        <taxon>Heligmosomidae</taxon>
        <taxon>Nippostrongylus</taxon>
    </lineage>
</organism>
<dbReference type="AlphaFoldDB" id="A0A0N4XQL2"/>
<reference evidence="1 2" key="2">
    <citation type="submission" date="2018-11" db="EMBL/GenBank/DDBJ databases">
        <authorList>
            <consortium name="Pathogen Informatics"/>
        </authorList>
    </citation>
    <scope>NUCLEOTIDE SEQUENCE [LARGE SCALE GENOMIC DNA]</scope>
</reference>
<sequence>RWCCLSRKSGSNHTQATCSVSHASRRIRVLQQTEAEARSEWSSHSGFPKGRWKRGNSCDWRQRSRHFCFSRSCRFSSRSAWRLLWRSHCREFRNVFFCPCDGSDVREIHGTGERSTNAWCHPGISSAVASSPRRSRF</sequence>
<evidence type="ECO:0000313" key="2">
    <source>
        <dbReference type="Proteomes" id="UP000271162"/>
    </source>
</evidence>